<dbReference type="PROSITE" id="PS51782">
    <property type="entry name" value="LYSM"/>
    <property type="match status" value="1"/>
</dbReference>
<dbReference type="Gene3D" id="3.10.350.10">
    <property type="entry name" value="LysM domain"/>
    <property type="match status" value="1"/>
</dbReference>
<gene>
    <name evidence="3" type="ORF">G4223_15395</name>
</gene>
<dbReference type="SUPFAM" id="SSF54106">
    <property type="entry name" value="LysM domain"/>
    <property type="match status" value="1"/>
</dbReference>
<feature type="domain" description="LysM" evidence="2">
    <location>
        <begin position="8"/>
        <end position="52"/>
    </location>
</feature>
<dbReference type="InterPro" id="IPR018392">
    <property type="entry name" value="LysM"/>
</dbReference>
<dbReference type="Pfam" id="PF01476">
    <property type="entry name" value="LysM"/>
    <property type="match status" value="1"/>
</dbReference>
<evidence type="ECO:0000259" key="2">
    <source>
        <dbReference type="PROSITE" id="PS51782"/>
    </source>
</evidence>
<sequence>MNIATQGGNYTIGKGDTLSRIAARHGVSVEDLAKANDIRDPNRIRAGQTLTIPGQEAPFPSPQEIVERMLSGKVAPVTGTTATPLPTASEWPRAEPGTGNGPMPEQKPSEPSADPKMAAMVEMAGQPVDSPGKAALLKPVETLTQSEMTDMINSAQGDYRGWRSGDPLKAHTYEKVQDWHVAMYGDGPQANDGGKPVDPTPIRAIPDQPSPHVTPQGEDLWQATGRLGGKVAEAAGTDGADNAVKSLQRGLNMLNDAKPLPARSTAYAPYTKLAPVAEDGAYGPQTDFALKHATARLGAGKVEEAFALGRFNTFAREAQRSGNAEGLEAKTHAAFGPLFRDPADTQAPKLEGGALQETLNTLGPRGQGDWMPLKVDNWIGPKTTEAFGKVLQREDADGITAAVGRRLGFL</sequence>
<dbReference type="PANTHER" id="PTHR33734:SF22">
    <property type="entry name" value="MEMBRANE-BOUND LYTIC MUREIN TRANSGLYCOSYLASE D"/>
    <property type="match status" value="1"/>
</dbReference>
<dbReference type="PANTHER" id="PTHR33734">
    <property type="entry name" value="LYSM DOMAIN-CONTAINING GPI-ANCHORED PROTEIN 2"/>
    <property type="match status" value="1"/>
</dbReference>
<evidence type="ECO:0000313" key="3">
    <source>
        <dbReference type="EMBL" id="NFV81494.1"/>
    </source>
</evidence>
<organism evidence="3 4">
    <name type="scientific">Magnetospirillum aberrantis SpK</name>
    <dbReference type="NCBI Taxonomy" id="908842"/>
    <lineage>
        <taxon>Bacteria</taxon>
        <taxon>Pseudomonadati</taxon>
        <taxon>Pseudomonadota</taxon>
        <taxon>Alphaproteobacteria</taxon>
        <taxon>Rhodospirillales</taxon>
        <taxon>Rhodospirillaceae</taxon>
        <taxon>Magnetospirillum</taxon>
    </lineage>
</organism>
<proteinExistence type="predicted"/>
<dbReference type="CDD" id="cd00118">
    <property type="entry name" value="LysM"/>
    <property type="match status" value="1"/>
</dbReference>
<dbReference type="GO" id="GO:0008932">
    <property type="term" value="F:lytic endotransglycosylase activity"/>
    <property type="evidence" value="ECO:0007669"/>
    <property type="project" value="TreeGrafter"/>
</dbReference>
<dbReference type="InterPro" id="IPR036779">
    <property type="entry name" value="LysM_dom_sf"/>
</dbReference>
<dbReference type="SMART" id="SM00257">
    <property type="entry name" value="LysM"/>
    <property type="match status" value="1"/>
</dbReference>
<evidence type="ECO:0000313" key="4">
    <source>
        <dbReference type="Proteomes" id="UP000480684"/>
    </source>
</evidence>
<dbReference type="AlphaFoldDB" id="A0A7C9V0W8"/>
<name>A0A7C9V0W8_9PROT</name>
<evidence type="ECO:0000256" key="1">
    <source>
        <dbReference type="SAM" id="MobiDB-lite"/>
    </source>
</evidence>
<feature type="region of interest" description="Disordered" evidence="1">
    <location>
        <begin position="77"/>
        <end position="115"/>
    </location>
</feature>
<accession>A0A7C9V0W8</accession>
<comment type="caution">
    <text evidence="3">The sequence shown here is derived from an EMBL/GenBank/DDBJ whole genome shotgun (WGS) entry which is preliminary data.</text>
</comment>
<dbReference type="Proteomes" id="UP000480684">
    <property type="component" value="Unassembled WGS sequence"/>
</dbReference>
<protein>
    <submittedName>
        <fullName evidence="3">LysM peptidoglycan-binding domain-containing protein</fullName>
    </submittedName>
</protein>
<dbReference type="EMBL" id="JAAIYP010000041">
    <property type="protein sequence ID" value="NFV81494.1"/>
    <property type="molecule type" value="Genomic_DNA"/>
</dbReference>
<keyword evidence="4" id="KW-1185">Reference proteome</keyword>
<reference evidence="3 4" key="1">
    <citation type="submission" date="2020-02" db="EMBL/GenBank/DDBJ databases">
        <authorList>
            <person name="Dziuba M."/>
            <person name="Kuznetsov B."/>
            <person name="Mardanov A."/>
            <person name="Ravin N."/>
            <person name="Grouzdev D."/>
        </authorList>
    </citation>
    <scope>NUCLEOTIDE SEQUENCE [LARGE SCALE GENOMIC DNA]</scope>
    <source>
        <strain evidence="3 4">SpK</strain>
    </source>
</reference>